<dbReference type="PATRIC" id="fig|35841.9.peg.1401"/>
<name>A0A090KU08_9BACI</name>
<evidence type="ECO:0000313" key="1">
    <source>
        <dbReference type="EMBL" id="CEE02204.1"/>
    </source>
</evidence>
<accession>A0A090KU08</accession>
<reference evidence="1 2" key="1">
    <citation type="submission" date="2014-07" db="EMBL/GenBank/DDBJ databases">
        <authorList>
            <person name="Wibberg Daniel"/>
        </authorList>
    </citation>
    <scope>NUCLEOTIDE SEQUENCE [LARGE SCALE GENOMIC DNA]</scope>
</reference>
<dbReference type="EMBL" id="CCRF01000066">
    <property type="protein sequence ID" value="CEE02204.1"/>
    <property type="molecule type" value="Genomic_DNA"/>
</dbReference>
<protein>
    <submittedName>
        <fullName evidence="1">Uncharacterized protein</fullName>
    </submittedName>
</protein>
<dbReference type="Proteomes" id="UP000040576">
    <property type="component" value="Unassembled WGS sequence"/>
</dbReference>
<proteinExistence type="predicted"/>
<sequence>MKLLEGRPGAAFVNPKSSKSREIRYLVECQMHASYAFVNKGGTANQLHSSFNEWGFLIVRICKKITLKWRHLNE</sequence>
<dbReference type="AlphaFoldDB" id="A0A090KU08"/>
<keyword evidence="2" id="KW-1185">Reference proteome</keyword>
<organism evidence="1 2">
    <name type="scientific">Caldibacillus thermoamylovorans</name>
    <dbReference type="NCBI Taxonomy" id="35841"/>
    <lineage>
        <taxon>Bacteria</taxon>
        <taxon>Bacillati</taxon>
        <taxon>Bacillota</taxon>
        <taxon>Bacilli</taxon>
        <taxon>Bacillales</taxon>
        <taxon>Bacillaceae</taxon>
        <taxon>Caldibacillus</taxon>
    </lineage>
</organism>
<evidence type="ECO:0000313" key="2">
    <source>
        <dbReference type="Proteomes" id="UP000040576"/>
    </source>
</evidence>
<gene>
    <name evidence="1" type="ORF">BT1A1_2384</name>
</gene>